<accession>A0A8S5QJI0</accession>
<organism evidence="1">
    <name type="scientific">Siphoviridae sp. ctiOl67</name>
    <dbReference type="NCBI Taxonomy" id="2825622"/>
    <lineage>
        <taxon>Viruses</taxon>
        <taxon>Duplodnaviria</taxon>
        <taxon>Heunggongvirae</taxon>
        <taxon>Uroviricota</taxon>
        <taxon>Caudoviricetes</taxon>
    </lineage>
</organism>
<reference evidence="1" key="1">
    <citation type="journal article" date="2021" name="Proc. Natl. Acad. Sci. U.S.A.">
        <title>A Catalog of Tens of Thousands of Viruses from Human Metagenomes Reveals Hidden Associations with Chronic Diseases.</title>
        <authorList>
            <person name="Tisza M.J."/>
            <person name="Buck C.B."/>
        </authorList>
    </citation>
    <scope>NUCLEOTIDE SEQUENCE</scope>
    <source>
        <strain evidence="1">CtiOl67</strain>
    </source>
</reference>
<name>A0A8S5QJI0_9CAUD</name>
<evidence type="ECO:0000313" key="1">
    <source>
        <dbReference type="EMBL" id="DAE18953.1"/>
    </source>
</evidence>
<dbReference type="EMBL" id="BK015666">
    <property type="protein sequence ID" value="DAE18953.1"/>
    <property type="molecule type" value="Genomic_DNA"/>
</dbReference>
<sequence length="29" mass="3574">MINYYVYLIIHNSKNTLLKFRINLYILSI</sequence>
<protein>
    <submittedName>
        <fullName evidence="1">Uncharacterized protein</fullName>
    </submittedName>
</protein>
<proteinExistence type="predicted"/>